<keyword evidence="2" id="KW-1185">Reference proteome</keyword>
<accession>A0ACB8U8G1</accession>
<evidence type="ECO:0000313" key="2">
    <source>
        <dbReference type="Proteomes" id="UP001055072"/>
    </source>
</evidence>
<organism evidence="1 2">
    <name type="scientific">Irpex rosettiformis</name>
    <dbReference type="NCBI Taxonomy" id="378272"/>
    <lineage>
        <taxon>Eukaryota</taxon>
        <taxon>Fungi</taxon>
        <taxon>Dikarya</taxon>
        <taxon>Basidiomycota</taxon>
        <taxon>Agaricomycotina</taxon>
        <taxon>Agaricomycetes</taxon>
        <taxon>Polyporales</taxon>
        <taxon>Irpicaceae</taxon>
        <taxon>Irpex</taxon>
    </lineage>
</organism>
<comment type="caution">
    <text evidence="1">The sequence shown here is derived from an EMBL/GenBank/DDBJ whole genome shotgun (WGS) entry which is preliminary data.</text>
</comment>
<dbReference type="Proteomes" id="UP001055072">
    <property type="component" value="Unassembled WGS sequence"/>
</dbReference>
<proteinExistence type="predicted"/>
<sequence length="478" mass="52862">MDSLAYTIPNDAQDLGKGEVDTDHPAAHIGYSTVYLHGPPVSMVPTRDQTAPRSRGKRFWVRYIHWIMLYVTLVLVILFTFKDLCNVARLVRSIFNAGHSGTVNVVDDYELVRLPHRCADVVAWKHINAPADGLRGYVHIAQASVELPISSELLYFASRGYLSNGAVEFVASDVQDADYAGVDITFRYDDEELLDLLHICRLHREGEQNGVGIFSPGWTHPKDYHSNVKIVVNLPPSANIKALETHLPHFSHNVGDFRNSVIFGSATLITSDQPITAKFLSANATRLQTSNAHVSGVFNSTQSIDIITSNAAIDGEFNLYNDERLGFSRPNRMNLETSNARINADISLAHTFANHTGGLFGVRTVTSNAKLDVKFNAAPVLSHLVYRGRTTNGQATATLHETFEGTFTESTSRWFEAGVHVDETKEDPAGRGRRRHVSDRGTQHGHAEGKVVWGGSESQRRMSYAELTTTNAPAHLYL</sequence>
<name>A0ACB8U8G1_9APHY</name>
<gene>
    <name evidence="1" type="ORF">BDY19DRAFT_722714</name>
</gene>
<dbReference type="EMBL" id="MU274907">
    <property type="protein sequence ID" value="KAI0090618.1"/>
    <property type="molecule type" value="Genomic_DNA"/>
</dbReference>
<evidence type="ECO:0000313" key="1">
    <source>
        <dbReference type="EMBL" id="KAI0090618.1"/>
    </source>
</evidence>
<protein>
    <submittedName>
        <fullName evidence="1">Uncharacterized protein</fullName>
    </submittedName>
</protein>
<reference evidence="1" key="1">
    <citation type="journal article" date="2021" name="Environ. Microbiol.">
        <title>Gene family expansions and transcriptome signatures uncover fungal adaptations to wood decay.</title>
        <authorList>
            <person name="Hage H."/>
            <person name="Miyauchi S."/>
            <person name="Viragh M."/>
            <person name="Drula E."/>
            <person name="Min B."/>
            <person name="Chaduli D."/>
            <person name="Navarro D."/>
            <person name="Favel A."/>
            <person name="Norest M."/>
            <person name="Lesage-Meessen L."/>
            <person name="Balint B."/>
            <person name="Merenyi Z."/>
            <person name="de Eugenio L."/>
            <person name="Morin E."/>
            <person name="Martinez A.T."/>
            <person name="Baldrian P."/>
            <person name="Stursova M."/>
            <person name="Martinez M.J."/>
            <person name="Novotny C."/>
            <person name="Magnuson J.K."/>
            <person name="Spatafora J.W."/>
            <person name="Maurice S."/>
            <person name="Pangilinan J."/>
            <person name="Andreopoulos W."/>
            <person name="LaButti K."/>
            <person name="Hundley H."/>
            <person name="Na H."/>
            <person name="Kuo A."/>
            <person name="Barry K."/>
            <person name="Lipzen A."/>
            <person name="Henrissat B."/>
            <person name="Riley R."/>
            <person name="Ahrendt S."/>
            <person name="Nagy L.G."/>
            <person name="Grigoriev I.V."/>
            <person name="Martin F."/>
            <person name="Rosso M.N."/>
        </authorList>
    </citation>
    <scope>NUCLEOTIDE SEQUENCE</scope>
    <source>
        <strain evidence="1">CBS 384.51</strain>
    </source>
</reference>